<reference evidence="2 3" key="2">
    <citation type="submission" date="2019-04" db="EMBL/GenBank/DDBJ databases">
        <title>The genome sequence of big-headed turtle.</title>
        <authorList>
            <person name="Gong S."/>
        </authorList>
    </citation>
    <scope>NUCLEOTIDE SEQUENCE [LARGE SCALE GENOMIC DNA]</scope>
    <source>
        <strain evidence="2">DO16091913</strain>
        <tissue evidence="2">Muscle</tissue>
    </source>
</reference>
<proteinExistence type="predicted"/>
<dbReference type="EMBL" id="QXTE01000216">
    <property type="protein sequence ID" value="TFK01700.1"/>
    <property type="molecule type" value="Genomic_DNA"/>
</dbReference>
<accession>A0A4D9E406</accession>
<sequence>MCSIWASWYVHCPVLVDRISPLCLTFTTPAGTDFPFARVADSSVPPSPRPCQLAAMKFCVATESLCCEGRQMPVHSQELLDAPHAPSPSPGKRKGTLFRGAF</sequence>
<evidence type="ECO:0000313" key="2">
    <source>
        <dbReference type="EMBL" id="TFK01700.1"/>
    </source>
</evidence>
<keyword evidence="3" id="KW-1185">Reference proteome</keyword>
<organism evidence="2 3">
    <name type="scientific">Platysternon megacephalum</name>
    <name type="common">big-headed turtle</name>
    <dbReference type="NCBI Taxonomy" id="55544"/>
    <lineage>
        <taxon>Eukaryota</taxon>
        <taxon>Metazoa</taxon>
        <taxon>Chordata</taxon>
        <taxon>Craniata</taxon>
        <taxon>Vertebrata</taxon>
        <taxon>Euteleostomi</taxon>
        <taxon>Archelosauria</taxon>
        <taxon>Testudinata</taxon>
        <taxon>Testudines</taxon>
        <taxon>Cryptodira</taxon>
        <taxon>Durocryptodira</taxon>
        <taxon>Testudinoidea</taxon>
        <taxon>Platysternidae</taxon>
        <taxon>Platysternon</taxon>
    </lineage>
</organism>
<name>A0A4D9E406_9SAUR</name>
<evidence type="ECO:0000313" key="3">
    <source>
        <dbReference type="Proteomes" id="UP000297703"/>
    </source>
</evidence>
<gene>
    <name evidence="2" type="ORF">DR999_PMT16032</name>
</gene>
<reference evidence="2 3" key="1">
    <citation type="submission" date="2019-04" db="EMBL/GenBank/DDBJ databases">
        <title>Draft genome of the big-headed turtle Platysternon megacephalum.</title>
        <authorList>
            <person name="Gong S."/>
        </authorList>
    </citation>
    <scope>NUCLEOTIDE SEQUENCE [LARGE SCALE GENOMIC DNA]</scope>
    <source>
        <strain evidence="2">DO16091913</strain>
        <tissue evidence="2">Muscle</tissue>
    </source>
</reference>
<evidence type="ECO:0000256" key="1">
    <source>
        <dbReference type="SAM" id="MobiDB-lite"/>
    </source>
</evidence>
<dbReference type="Proteomes" id="UP000297703">
    <property type="component" value="Unassembled WGS sequence"/>
</dbReference>
<protein>
    <submittedName>
        <fullName evidence="2">Vitronectin</fullName>
    </submittedName>
</protein>
<dbReference type="AlphaFoldDB" id="A0A4D9E406"/>
<feature type="region of interest" description="Disordered" evidence="1">
    <location>
        <begin position="80"/>
        <end position="102"/>
    </location>
</feature>
<comment type="caution">
    <text evidence="2">The sequence shown here is derived from an EMBL/GenBank/DDBJ whole genome shotgun (WGS) entry which is preliminary data.</text>
</comment>